<name>A0ACC1PH69_9APHY</name>
<evidence type="ECO:0000313" key="2">
    <source>
        <dbReference type="Proteomes" id="UP001144978"/>
    </source>
</evidence>
<accession>A0ACC1PH69</accession>
<proteinExistence type="predicted"/>
<dbReference type="EMBL" id="JANSHE010002480">
    <property type="protein sequence ID" value="KAJ2991580.1"/>
    <property type="molecule type" value="Genomic_DNA"/>
</dbReference>
<reference evidence="1" key="1">
    <citation type="submission" date="2022-08" db="EMBL/GenBank/DDBJ databases">
        <title>Genome Sequence of Pycnoporus sanguineus.</title>
        <authorList>
            <person name="Buettner E."/>
        </authorList>
    </citation>
    <scope>NUCLEOTIDE SEQUENCE</scope>
    <source>
        <strain evidence="1">CG-C14</strain>
    </source>
</reference>
<evidence type="ECO:0000313" key="1">
    <source>
        <dbReference type="EMBL" id="KAJ2991580.1"/>
    </source>
</evidence>
<sequence length="282" mass="30839">MFAFTDPEVFNVLALIEAVKLPHPSAALLACFVRDSVDPIAAALYVRDKLSAGEGHLLVSDWSYIVSSITENGLRPPAPDAAACSAISKREGGKCCITGKAGTLWDPLVVVPILPYPTGWLTDQDRIMEVLDAFFTSGYREWWLAVARHPECVSPYYNHWLFEVQPVLIGPGNPIKVEGRYALLGDHSRLGIEKVDARFVGTHARLCRSMQVVASIPEMSSTISYTTSSSMFKLPSHAPPSNTTTALSVASRPEEASDSYLRHAAQDRKAYVPTAGERLMHP</sequence>
<keyword evidence="2" id="KW-1185">Reference proteome</keyword>
<protein>
    <submittedName>
        <fullName evidence="1">Uncharacterized protein</fullName>
    </submittedName>
</protein>
<organism evidence="1 2">
    <name type="scientific">Trametes sanguinea</name>
    <dbReference type="NCBI Taxonomy" id="158606"/>
    <lineage>
        <taxon>Eukaryota</taxon>
        <taxon>Fungi</taxon>
        <taxon>Dikarya</taxon>
        <taxon>Basidiomycota</taxon>
        <taxon>Agaricomycotina</taxon>
        <taxon>Agaricomycetes</taxon>
        <taxon>Polyporales</taxon>
        <taxon>Polyporaceae</taxon>
        <taxon>Trametes</taxon>
    </lineage>
</organism>
<gene>
    <name evidence="1" type="ORF">NUW54_g8152</name>
</gene>
<comment type="caution">
    <text evidence="1">The sequence shown here is derived from an EMBL/GenBank/DDBJ whole genome shotgun (WGS) entry which is preliminary data.</text>
</comment>
<dbReference type="Proteomes" id="UP001144978">
    <property type="component" value="Unassembled WGS sequence"/>
</dbReference>